<dbReference type="GO" id="GO:0009279">
    <property type="term" value="C:cell outer membrane"/>
    <property type="evidence" value="ECO:0007669"/>
    <property type="project" value="UniProtKB-SubCell"/>
</dbReference>
<dbReference type="InterPro" id="IPR000531">
    <property type="entry name" value="Beta-barrel_TonB"/>
</dbReference>
<dbReference type="InterPro" id="IPR012910">
    <property type="entry name" value="Plug_dom"/>
</dbReference>
<keyword evidence="5 9" id="KW-0798">TonB box</keyword>
<sequence>MKNVASNSTIRYLMRLSLLTTCLAVASLSLWAKSLEGQSLKKNVSLKVTGTNLNRILQQIARQTHLRLIYDAKEADNYYMDSLDTRVRPADALLDSLLAPTTLAYREVNDLLVIYHKDEQEFGLHGKVIDEGSKTPLPGVTVSLKGTKRGNVTNAEGGFTLASVKPGDVLVISYVGYETREVIVSNDTFLTIALKSSNARINELVVVGYGTQKKVNLTGAVSQIDASAIESRPIANLGQALQGAIPNLNINFGDGRPGGSASLNIRGFTSISGGAPLVLIDGIPANINTVNPRDIESVSVLKDASSAAIYGARGAFGVILVTTRKGKSGKMQINYGTNYGWATPTTSTNFITSGYDAAMLNDEAFKITLGKTYTGYTDEDYAELLKRKTDPTLPSVVIQNRKGKDMYIYYGNTDWWHTMFRDELPSLEHSLNVSGGSDKINYLVSGRVYQKKGMMRISQDVYNSYNFRAKLEAEVKPWLTLTSNTQFNANDYTYPGSSVNGNFVSVSVHALPSYVPVNPDGTATYRTELNNYTIGDGIYADLLHGKSKGATKQTELINTVGAVFKITPDFNINANYSLTVINGNSYHRQTASPWSIFPGIISYVNNDDLWQQDDNWTNQVVNLYGNYNKRFGKHSLSLTAGVNGELQRYRMLYSQRKDVLSEDLNEVALGTGDATVNSDRQELALLGAFGRAAYSYADKYLVEFNGRYDGSSRFPSSRRFGFFPSVSAGWRMSEEAFFAPVKNVINDIKWRASYGALGNQDVRNNNYPYIPIMGMGTLSYITEGKRTQYVSLPAPISPSLTWEKVNSTNFGVDMSYLRNRLNVTFDWYVRNTKDMLTKGMTLPGVFGASEPRENAADLRSKGWEVNVDWRNSLKVAGKAFTYNVGFNVADFKAEITRFDNPNKILSDYYTGQRLGDIWGYSIAGYFQSDKEAAEWKVDQTQVGNNIFSAPGEWGKLRAGDLKFMDLNGDGIINKGKNTLEDHGDQKIVGNSLPRYTFGIRGGADWNGIDFSFFFQGVGHQNWYPGANADKFWGPFSRPYMSFIPTDFADKLWSPENPNSYFPRLRGYIALNDNGSLKENNDKYMQDLAYIRLKSVIVGYSLPETLLKRIKLTRCRIYLSGENLLTFTKLKSRYLDPEQLTTDPNLVKTDVNGRVYPFSKTFSAGLDISF</sequence>
<evidence type="ECO:0000256" key="8">
    <source>
        <dbReference type="PROSITE-ProRule" id="PRU01360"/>
    </source>
</evidence>
<feature type="domain" description="TonB-dependent receptor-like beta-barrel" evidence="10">
    <location>
        <begin position="530"/>
        <end position="935"/>
    </location>
</feature>
<evidence type="ECO:0000256" key="7">
    <source>
        <dbReference type="ARBA" id="ARBA00023237"/>
    </source>
</evidence>
<proteinExistence type="inferred from homology"/>
<name>A0A561PU09_9BACT</name>
<dbReference type="Gene3D" id="2.170.130.10">
    <property type="entry name" value="TonB-dependent receptor, plug domain"/>
    <property type="match status" value="1"/>
</dbReference>
<dbReference type="Pfam" id="PF00593">
    <property type="entry name" value="TonB_dep_Rec_b-barrel"/>
    <property type="match status" value="1"/>
</dbReference>
<evidence type="ECO:0000256" key="1">
    <source>
        <dbReference type="ARBA" id="ARBA00004571"/>
    </source>
</evidence>
<keyword evidence="7 8" id="KW-0998">Cell outer membrane</keyword>
<evidence type="ECO:0000256" key="9">
    <source>
        <dbReference type="RuleBase" id="RU003357"/>
    </source>
</evidence>
<organism evidence="12 13">
    <name type="scientific">Chitinophaga polysaccharea</name>
    <dbReference type="NCBI Taxonomy" id="1293035"/>
    <lineage>
        <taxon>Bacteria</taxon>
        <taxon>Pseudomonadati</taxon>
        <taxon>Bacteroidota</taxon>
        <taxon>Chitinophagia</taxon>
        <taxon>Chitinophagales</taxon>
        <taxon>Chitinophagaceae</taxon>
        <taxon>Chitinophaga</taxon>
    </lineage>
</organism>
<dbReference type="InterPro" id="IPR008969">
    <property type="entry name" value="CarboxyPept-like_regulatory"/>
</dbReference>
<dbReference type="Gene3D" id="3.55.50.30">
    <property type="match status" value="1"/>
</dbReference>
<dbReference type="SUPFAM" id="SSF49464">
    <property type="entry name" value="Carboxypeptidase regulatory domain-like"/>
    <property type="match status" value="1"/>
</dbReference>
<comment type="similarity">
    <text evidence="8 9">Belongs to the TonB-dependent receptor family.</text>
</comment>
<dbReference type="InterPro" id="IPR036942">
    <property type="entry name" value="Beta-barrel_TonB_sf"/>
</dbReference>
<dbReference type="NCBIfam" id="TIGR04057">
    <property type="entry name" value="SusC_RagA_signa"/>
    <property type="match status" value="1"/>
</dbReference>
<keyword evidence="2 8" id="KW-0813">Transport</keyword>
<dbReference type="PROSITE" id="PS52016">
    <property type="entry name" value="TONB_DEPENDENT_REC_3"/>
    <property type="match status" value="1"/>
</dbReference>
<evidence type="ECO:0000256" key="5">
    <source>
        <dbReference type="ARBA" id="ARBA00023077"/>
    </source>
</evidence>
<dbReference type="InterPro" id="IPR039426">
    <property type="entry name" value="TonB-dep_rcpt-like"/>
</dbReference>
<keyword evidence="6 8" id="KW-0472">Membrane</keyword>
<dbReference type="NCBIfam" id="TIGR04056">
    <property type="entry name" value="OMP_RagA_SusC"/>
    <property type="match status" value="1"/>
</dbReference>
<feature type="domain" description="TonB-dependent receptor plug" evidence="11">
    <location>
        <begin position="214"/>
        <end position="318"/>
    </location>
</feature>
<gene>
    <name evidence="12" type="ORF">FHW36_103381</name>
</gene>
<evidence type="ECO:0000259" key="11">
    <source>
        <dbReference type="Pfam" id="PF07715"/>
    </source>
</evidence>
<dbReference type="EMBL" id="VIWO01000003">
    <property type="protein sequence ID" value="TWF41577.1"/>
    <property type="molecule type" value="Genomic_DNA"/>
</dbReference>
<dbReference type="InterPro" id="IPR023997">
    <property type="entry name" value="TonB-dep_OMP_SusC/RagA_CS"/>
</dbReference>
<dbReference type="Gene3D" id="2.40.170.20">
    <property type="entry name" value="TonB-dependent receptor, beta-barrel domain"/>
    <property type="match status" value="1"/>
</dbReference>
<dbReference type="Pfam" id="PF07715">
    <property type="entry name" value="Plug"/>
    <property type="match status" value="1"/>
</dbReference>
<evidence type="ECO:0000313" key="12">
    <source>
        <dbReference type="EMBL" id="TWF41577.1"/>
    </source>
</evidence>
<evidence type="ECO:0000313" key="13">
    <source>
        <dbReference type="Proteomes" id="UP000320811"/>
    </source>
</evidence>
<dbReference type="Gene3D" id="2.60.40.1120">
    <property type="entry name" value="Carboxypeptidase-like, regulatory domain"/>
    <property type="match status" value="1"/>
</dbReference>
<evidence type="ECO:0000256" key="4">
    <source>
        <dbReference type="ARBA" id="ARBA00022692"/>
    </source>
</evidence>
<dbReference type="AlphaFoldDB" id="A0A561PU09"/>
<evidence type="ECO:0000259" key="10">
    <source>
        <dbReference type="Pfam" id="PF00593"/>
    </source>
</evidence>
<keyword evidence="4 8" id="KW-0812">Transmembrane</keyword>
<keyword evidence="3 8" id="KW-1134">Transmembrane beta strand</keyword>
<dbReference type="OrthoDB" id="604358at2"/>
<comment type="caution">
    <text evidence="12">The sequence shown here is derived from an EMBL/GenBank/DDBJ whole genome shotgun (WGS) entry which is preliminary data.</text>
</comment>
<accession>A0A561PU09</accession>
<evidence type="ECO:0000256" key="6">
    <source>
        <dbReference type="ARBA" id="ARBA00023136"/>
    </source>
</evidence>
<dbReference type="SUPFAM" id="SSF56935">
    <property type="entry name" value="Porins"/>
    <property type="match status" value="1"/>
</dbReference>
<dbReference type="Proteomes" id="UP000320811">
    <property type="component" value="Unassembled WGS sequence"/>
</dbReference>
<evidence type="ECO:0000256" key="2">
    <source>
        <dbReference type="ARBA" id="ARBA00022448"/>
    </source>
</evidence>
<dbReference type="Pfam" id="PF13715">
    <property type="entry name" value="CarbopepD_reg_2"/>
    <property type="match status" value="1"/>
</dbReference>
<dbReference type="InterPro" id="IPR037066">
    <property type="entry name" value="Plug_dom_sf"/>
</dbReference>
<protein>
    <submittedName>
        <fullName evidence="12">TonB-linked SusC/RagA family outer membrane protein</fullName>
    </submittedName>
</protein>
<reference evidence="12 13" key="1">
    <citation type="submission" date="2019-06" db="EMBL/GenBank/DDBJ databases">
        <title>Sorghum-associated microbial communities from plants grown in Nebraska, USA.</title>
        <authorList>
            <person name="Schachtman D."/>
        </authorList>
    </citation>
    <scope>NUCLEOTIDE SEQUENCE [LARGE SCALE GENOMIC DNA]</scope>
    <source>
        <strain evidence="12 13">1209</strain>
    </source>
</reference>
<evidence type="ECO:0000256" key="3">
    <source>
        <dbReference type="ARBA" id="ARBA00022452"/>
    </source>
</evidence>
<keyword evidence="13" id="KW-1185">Reference proteome</keyword>
<comment type="subcellular location">
    <subcellularLocation>
        <location evidence="1 8">Cell outer membrane</location>
        <topology evidence="1 8">Multi-pass membrane protein</topology>
    </subcellularLocation>
</comment>
<dbReference type="InterPro" id="IPR023996">
    <property type="entry name" value="TonB-dep_OMP_SusC/RagA"/>
</dbReference>